<dbReference type="SUPFAM" id="SSF54373">
    <property type="entry name" value="FAD-linked reductases, C-terminal domain"/>
    <property type="match status" value="1"/>
</dbReference>
<dbReference type="AlphaFoldDB" id="A0A382SNI1"/>
<dbReference type="PANTHER" id="PTHR11552">
    <property type="entry name" value="GLUCOSE-METHANOL-CHOLINE GMC OXIDOREDUCTASE"/>
    <property type="match status" value="1"/>
</dbReference>
<organism evidence="3">
    <name type="scientific">marine metagenome</name>
    <dbReference type="NCBI Taxonomy" id="408172"/>
    <lineage>
        <taxon>unclassified sequences</taxon>
        <taxon>metagenomes</taxon>
        <taxon>ecological metagenomes</taxon>
    </lineage>
</organism>
<feature type="domain" description="Glucose-methanol-choline oxidoreductase C-terminal" evidence="2">
    <location>
        <begin position="129"/>
        <end position="261"/>
    </location>
</feature>
<gene>
    <name evidence="3" type="ORF">METZ01_LOCUS364374</name>
</gene>
<sequence>GIGQKNLLESLGIDIVYDSPDVGRKMREHLGFSMPHKLEKEQGLNHRFRGLGLIKSVLQYYLTRKGPMATGPFEIGAFVRSMPGANRPDTQLYLGAFSYARTNDNFPVQLGHIDSEPGITIYGQLLNLTSEGEVMIQTNDPKVAPIITPNWLTTEYDKKAMVEMVRTMRRFVKQPSVTDYFGEELIPGRLCENDEEILDAVTRLSTSGLHATGTCRMGKDLTSVVDNHLRVRGVESLRVADCSVMPTLISGNTNGPAIAVGWRASDLILSAGTTQGS</sequence>
<evidence type="ECO:0000256" key="1">
    <source>
        <dbReference type="ARBA" id="ARBA00010790"/>
    </source>
</evidence>
<dbReference type="InterPro" id="IPR036188">
    <property type="entry name" value="FAD/NAD-bd_sf"/>
</dbReference>
<dbReference type="Pfam" id="PF05199">
    <property type="entry name" value="GMC_oxred_C"/>
    <property type="match status" value="1"/>
</dbReference>
<comment type="similarity">
    <text evidence="1">Belongs to the GMC oxidoreductase family.</text>
</comment>
<dbReference type="SUPFAM" id="SSF51905">
    <property type="entry name" value="FAD/NAD(P)-binding domain"/>
    <property type="match status" value="1"/>
</dbReference>
<evidence type="ECO:0000313" key="3">
    <source>
        <dbReference type="EMBL" id="SVD11520.1"/>
    </source>
</evidence>
<evidence type="ECO:0000259" key="2">
    <source>
        <dbReference type="Pfam" id="PF05199"/>
    </source>
</evidence>
<feature type="non-terminal residue" evidence="3">
    <location>
        <position position="1"/>
    </location>
</feature>
<protein>
    <recommendedName>
        <fullName evidence="2">Glucose-methanol-choline oxidoreductase C-terminal domain-containing protein</fullName>
    </recommendedName>
</protein>
<accession>A0A382SNI1</accession>
<proteinExistence type="inferred from homology"/>
<name>A0A382SNI1_9ZZZZ</name>
<dbReference type="PANTHER" id="PTHR11552:SF147">
    <property type="entry name" value="CHOLINE DEHYDROGENASE, MITOCHONDRIAL"/>
    <property type="match status" value="1"/>
</dbReference>
<dbReference type="GO" id="GO:0016614">
    <property type="term" value="F:oxidoreductase activity, acting on CH-OH group of donors"/>
    <property type="evidence" value="ECO:0007669"/>
    <property type="project" value="InterPro"/>
</dbReference>
<dbReference type="InterPro" id="IPR007867">
    <property type="entry name" value="GMC_OxRtase_C"/>
</dbReference>
<dbReference type="Gene3D" id="3.50.50.60">
    <property type="entry name" value="FAD/NAD(P)-binding domain"/>
    <property type="match status" value="1"/>
</dbReference>
<dbReference type="EMBL" id="UINC01130450">
    <property type="protein sequence ID" value="SVD11520.1"/>
    <property type="molecule type" value="Genomic_DNA"/>
</dbReference>
<dbReference type="GO" id="GO:0050660">
    <property type="term" value="F:flavin adenine dinucleotide binding"/>
    <property type="evidence" value="ECO:0007669"/>
    <property type="project" value="InterPro"/>
</dbReference>
<reference evidence="3" key="1">
    <citation type="submission" date="2018-05" db="EMBL/GenBank/DDBJ databases">
        <authorList>
            <person name="Lanie J.A."/>
            <person name="Ng W.-L."/>
            <person name="Kazmierczak K.M."/>
            <person name="Andrzejewski T.M."/>
            <person name="Davidsen T.M."/>
            <person name="Wayne K.J."/>
            <person name="Tettelin H."/>
            <person name="Glass J.I."/>
            <person name="Rusch D."/>
            <person name="Podicherti R."/>
            <person name="Tsui H.-C.T."/>
            <person name="Winkler M.E."/>
        </authorList>
    </citation>
    <scope>NUCLEOTIDE SEQUENCE</scope>
</reference>
<dbReference type="Gene3D" id="3.30.560.10">
    <property type="entry name" value="Glucose Oxidase, domain 3"/>
    <property type="match status" value="1"/>
</dbReference>
<dbReference type="InterPro" id="IPR012132">
    <property type="entry name" value="GMC_OxRdtase"/>
</dbReference>